<gene>
    <name evidence="1" type="ORF">FHX64_000269</name>
    <name evidence="2" type="ORF">FHX64_001137</name>
    <name evidence="3" type="ORF">FHX64_001347</name>
</gene>
<dbReference type="EMBL" id="JACHYB010000001">
    <property type="protein sequence ID" value="MBB3186106.1"/>
    <property type="molecule type" value="Genomic_DNA"/>
</dbReference>
<reference evidence="1 4" key="1">
    <citation type="submission" date="2020-08" db="EMBL/GenBank/DDBJ databases">
        <title>Genomic Encyclopedia of Type Strains, Phase IV (KMG-IV): sequencing the most valuable type-strain genomes for metagenomic binning, comparative biology and taxonomic classification.</title>
        <authorList>
            <person name="Goeker M."/>
        </authorList>
    </citation>
    <scope>NUCLEOTIDE SEQUENCE [LARGE SCALE GENOMIC DNA]</scope>
    <source>
        <strain evidence="1 4">DSM 27471</strain>
    </source>
</reference>
<dbReference type="InterPro" id="IPR002514">
    <property type="entry name" value="Transposase_8"/>
</dbReference>
<dbReference type="RefSeq" id="WP_183412047.1">
    <property type="nucleotide sequence ID" value="NZ_JACHYB010000001.1"/>
</dbReference>
<dbReference type="Pfam" id="PF01527">
    <property type="entry name" value="HTH_Tnp_1"/>
    <property type="match status" value="1"/>
</dbReference>
<dbReference type="Proteomes" id="UP000544222">
    <property type="component" value="Unassembled WGS sequence"/>
</dbReference>
<evidence type="ECO:0000313" key="2">
    <source>
        <dbReference type="EMBL" id="MBB3186974.1"/>
    </source>
</evidence>
<dbReference type="AlphaFoldDB" id="A0A7W5DNP1"/>
<dbReference type="GO" id="GO:0004803">
    <property type="term" value="F:transposase activity"/>
    <property type="evidence" value="ECO:0007669"/>
    <property type="project" value="InterPro"/>
</dbReference>
<accession>A0A7W5DNP1</accession>
<organism evidence="1 4">
    <name type="scientific">Microbacter margulisiae</name>
    <dbReference type="NCBI Taxonomy" id="1350067"/>
    <lineage>
        <taxon>Bacteria</taxon>
        <taxon>Pseudomonadati</taxon>
        <taxon>Bacteroidota</taxon>
        <taxon>Bacteroidia</taxon>
        <taxon>Bacteroidales</taxon>
        <taxon>Porphyromonadaceae</taxon>
        <taxon>Microbacter</taxon>
    </lineage>
</organism>
<dbReference type="InterPro" id="IPR036388">
    <property type="entry name" value="WH-like_DNA-bd_sf"/>
</dbReference>
<keyword evidence="4" id="KW-1185">Reference proteome</keyword>
<name>A0A7W5DNP1_9PORP</name>
<dbReference type="Gene3D" id="1.10.10.10">
    <property type="entry name" value="Winged helix-like DNA-binding domain superfamily/Winged helix DNA-binding domain"/>
    <property type="match status" value="1"/>
</dbReference>
<dbReference type="SUPFAM" id="SSF46689">
    <property type="entry name" value="Homeodomain-like"/>
    <property type="match status" value="1"/>
</dbReference>
<evidence type="ECO:0000313" key="4">
    <source>
        <dbReference type="Proteomes" id="UP000544222"/>
    </source>
</evidence>
<comment type="caution">
    <text evidence="1">The sequence shown here is derived from an EMBL/GenBank/DDBJ whole genome shotgun (WGS) entry which is preliminary data.</text>
</comment>
<evidence type="ECO:0000313" key="1">
    <source>
        <dbReference type="EMBL" id="MBB3186106.1"/>
    </source>
</evidence>
<dbReference type="GO" id="GO:0006313">
    <property type="term" value="P:DNA transposition"/>
    <property type="evidence" value="ECO:0007669"/>
    <property type="project" value="InterPro"/>
</dbReference>
<protein>
    <submittedName>
        <fullName evidence="1">Transposase-like protein</fullName>
    </submittedName>
</protein>
<sequence length="137" mass="16080">MARPDQLKMSTAERRRRKFSDNFKIQKVREIETGQTKVSEICSQYQVAYKNVYLWIDKFGSMKKDKGERMIVETQSDTRQLIELKKRISELERIIGQKQILIDFQDKMIELAEETYGVDIKKKFFSTPSSTSGQTGK</sequence>
<dbReference type="EMBL" id="JACHYB010000001">
    <property type="protein sequence ID" value="MBB3187184.1"/>
    <property type="molecule type" value="Genomic_DNA"/>
</dbReference>
<dbReference type="InterPro" id="IPR009057">
    <property type="entry name" value="Homeodomain-like_sf"/>
</dbReference>
<dbReference type="EMBL" id="JACHYB010000001">
    <property type="protein sequence ID" value="MBB3186974.1"/>
    <property type="molecule type" value="Genomic_DNA"/>
</dbReference>
<proteinExistence type="predicted"/>
<dbReference type="GO" id="GO:0003677">
    <property type="term" value="F:DNA binding"/>
    <property type="evidence" value="ECO:0007669"/>
    <property type="project" value="InterPro"/>
</dbReference>
<evidence type="ECO:0000313" key="3">
    <source>
        <dbReference type="EMBL" id="MBB3187184.1"/>
    </source>
</evidence>